<protein>
    <submittedName>
        <fullName evidence="2">Glycosyltransferase, group 2 family</fullName>
    </submittedName>
</protein>
<dbReference type="Pfam" id="PF00535">
    <property type="entry name" value="Glycos_transf_2"/>
    <property type="match status" value="1"/>
</dbReference>
<evidence type="ECO:0000313" key="2">
    <source>
        <dbReference type="EMBL" id="KKU17200.1"/>
    </source>
</evidence>
<name>A0A0G1R8H7_9BACT</name>
<evidence type="ECO:0000313" key="3">
    <source>
        <dbReference type="Proteomes" id="UP000034922"/>
    </source>
</evidence>
<accession>A0A0G1R8H7</accession>
<dbReference type="Gene3D" id="3.90.550.10">
    <property type="entry name" value="Spore Coat Polysaccharide Biosynthesis Protein SpsA, Chain A"/>
    <property type="match status" value="1"/>
</dbReference>
<proteinExistence type="predicted"/>
<dbReference type="SUPFAM" id="SSF53448">
    <property type="entry name" value="Nucleotide-diphospho-sugar transferases"/>
    <property type="match status" value="1"/>
</dbReference>
<dbReference type="InterPro" id="IPR050256">
    <property type="entry name" value="Glycosyltransferase_2"/>
</dbReference>
<dbReference type="EMBL" id="LCLM01000014">
    <property type="protein sequence ID" value="KKU17200.1"/>
    <property type="molecule type" value="Genomic_DNA"/>
</dbReference>
<dbReference type="PANTHER" id="PTHR48090">
    <property type="entry name" value="UNDECAPRENYL-PHOSPHATE 4-DEOXY-4-FORMAMIDO-L-ARABINOSE TRANSFERASE-RELATED"/>
    <property type="match status" value="1"/>
</dbReference>
<dbReference type="CDD" id="cd04179">
    <property type="entry name" value="DPM_DPG-synthase_like"/>
    <property type="match status" value="1"/>
</dbReference>
<dbReference type="InterPro" id="IPR001173">
    <property type="entry name" value="Glyco_trans_2-like"/>
</dbReference>
<evidence type="ECO:0000259" key="1">
    <source>
        <dbReference type="Pfam" id="PF00535"/>
    </source>
</evidence>
<dbReference type="STRING" id="1618589.UX25_C0014G0019"/>
<dbReference type="GO" id="GO:0016740">
    <property type="term" value="F:transferase activity"/>
    <property type="evidence" value="ECO:0007669"/>
    <property type="project" value="UniProtKB-KW"/>
</dbReference>
<dbReference type="InterPro" id="IPR029044">
    <property type="entry name" value="Nucleotide-diphossugar_trans"/>
</dbReference>
<dbReference type="AlphaFoldDB" id="A0A0G1R8H7"/>
<sequence>MIRYTDIEKKAGAKMKISVIIPTFNEEKTIEKTLDRVLEQKVVGETIIVDDGSREKTANILKKNQSRDPRIKLVFHQKNRGKGAAVRTGLSKVSSDYVLIQDADLEYDPIEYNKLISKASPGRAVYGSRLLTKNPHAYARTYLGNVLLTGLGNLLFGIKLTDSYTGYKLLPTKIMRALNLSSNGFELEAEITAKLAKRKILIIEVPISFTPRKYEQGKKIKTEDALTGALTFLKVKFGSFN</sequence>
<keyword evidence="2" id="KW-0808">Transferase</keyword>
<dbReference type="Proteomes" id="UP000034922">
    <property type="component" value="Unassembled WGS sequence"/>
</dbReference>
<dbReference type="PANTHER" id="PTHR48090:SF7">
    <property type="entry name" value="RFBJ PROTEIN"/>
    <property type="match status" value="1"/>
</dbReference>
<reference evidence="2 3" key="1">
    <citation type="journal article" date="2015" name="Nature">
        <title>rRNA introns, odd ribosomes, and small enigmatic genomes across a large radiation of phyla.</title>
        <authorList>
            <person name="Brown C.T."/>
            <person name="Hug L.A."/>
            <person name="Thomas B.C."/>
            <person name="Sharon I."/>
            <person name="Castelle C.J."/>
            <person name="Singh A."/>
            <person name="Wilkins M.J."/>
            <person name="Williams K.H."/>
            <person name="Banfield J.F."/>
        </authorList>
    </citation>
    <scope>NUCLEOTIDE SEQUENCE [LARGE SCALE GENOMIC DNA]</scope>
</reference>
<organism evidence="2 3">
    <name type="scientific">Candidatus Woesebacteria bacterium GW2011_GWC2_45_9</name>
    <dbReference type="NCBI Taxonomy" id="1618589"/>
    <lineage>
        <taxon>Bacteria</taxon>
        <taxon>Candidatus Woeseibacteriota</taxon>
    </lineage>
</organism>
<comment type="caution">
    <text evidence="2">The sequence shown here is derived from an EMBL/GenBank/DDBJ whole genome shotgun (WGS) entry which is preliminary data.</text>
</comment>
<feature type="domain" description="Glycosyltransferase 2-like" evidence="1">
    <location>
        <begin position="18"/>
        <end position="134"/>
    </location>
</feature>
<gene>
    <name evidence="2" type="ORF">UX25_C0014G0019</name>
</gene>